<dbReference type="GO" id="GO:0003887">
    <property type="term" value="F:DNA-directed DNA polymerase activity"/>
    <property type="evidence" value="ECO:0007669"/>
    <property type="project" value="UniProtKB-KW"/>
</dbReference>
<evidence type="ECO:0000256" key="20">
    <source>
        <dbReference type="ARBA" id="ARBA00049244"/>
    </source>
</evidence>
<evidence type="ECO:0000256" key="3">
    <source>
        <dbReference type="ARBA" id="ARBA00022612"/>
    </source>
</evidence>
<evidence type="ECO:0000256" key="9">
    <source>
        <dbReference type="ARBA" id="ARBA00022759"/>
    </source>
</evidence>
<keyword evidence="18" id="KW-0233">DNA recombination</keyword>
<name>A0A9Q3EPP8_9BASI</name>
<dbReference type="GO" id="GO:0006508">
    <property type="term" value="P:proteolysis"/>
    <property type="evidence" value="ECO:0007669"/>
    <property type="project" value="UniProtKB-KW"/>
</dbReference>
<accession>A0A9Q3EPP8</accession>
<dbReference type="GO" id="GO:0008233">
    <property type="term" value="F:peptidase activity"/>
    <property type="evidence" value="ECO:0007669"/>
    <property type="project" value="UniProtKB-KW"/>
</dbReference>
<evidence type="ECO:0000259" key="21">
    <source>
        <dbReference type="PROSITE" id="PS50994"/>
    </source>
</evidence>
<dbReference type="Pfam" id="PF14223">
    <property type="entry name" value="Retrotran_gag_2"/>
    <property type="match status" value="1"/>
</dbReference>
<keyword evidence="23" id="KW-1185">Reference proteome</keyword>
<keyword evidence="4" id="KW-0645">Protease</keyword>
<dbReference type="GO" id="GO:0005634">
    <property type="term" value="C:nucleus"/>
    <property type="evidence" value="ECO:0007669"/>
    <property type="project" value="UniProtKB-ARBA"/>
</dbReference>
<dbReference type="GO" id="GO:0003723">
    <property type="term" value="F:RNA binding"/>
    <property type="evidence" value="ECO:0007669"/>
    <property type="project" value="UniProtKB-KW"/>
</dbReference>
<dbReference type="InterPro" id="IPR012337">
    <property type="entry name" value="RNaseH-like_sf"/>
</dbReference>
<protein>
    <recommendedName>
        <fullName evidence="21">Integrase catalytic domain-containing protein</fullName>
    </recommendedName>
</protein>
<evidence type="ECO:0000256" key="14">
    <source>
        <dbReference type="ARBA" id="ARBA00022908"/>
    </source>
</evidence>
<comment type="function">
    <text evidence="1">The aspartyl protease (PR) mediates the proteolytic cleavages of the Gag and Gag-Pol polyproteins after assembly of the VLP.</text>
</comment>
<evidence type="ECO:0000256" key="6">
    <source>
        <dbReference type="ARBA" id="ARBA00022722"/>
    </source>
</evidence>
<dbReference type="GO" id="GO:0003964">
    <property type="term" value="F:RNA-directed DNA polymerase activity"/>
    <property type="evidence" value="ECO:0007669"/>
    <property type="project" value="UniProtKB-KW"/>
</dbReference>
<dbReference type="PANTHER" id="PTHR42648:SF11">
    <property type="entry name" value="TRANSPOSON TY4-P GAG-POL POLYPROTEIN"/>
    <property type="match status" value="1"/>
</dbReference>
<comment type="caution">
    <text evidence="22">The sequence shown here is derived from an EMBL/GenBank/DDBJ whole genome shotgun (WGS) entry which is preliminary data.</text>
</comment>
<sequence>MTDRLIDTKDTSNIPLLDGTNYSHWHMRLKIHLRSQELIDVCEKPPPEDVSTTTVNKWSKASYEAINLITSRLTERVFREVVNATTIEKANLLWAKIEDQYASKRAVNRGWVWMYWQRIFYDGNLQNYIDTCRKLMMELGAVSITVPAELLSYSLLGKLGGDANLHQFVENLTLNEDIIEEPEKILTRLQDLAHLVISKKKSQITSPTALVSNVEEPHKIVYYFVKEEIKKRRHFNATAHLTTAQALMTTPKPQQPDEDQLILDCGATHHMFSSLKPFVTTPKTTNIRVATGDANSKLTAIGIGTVKILNHNNTLTLEECLYVPKLKCNLISLLELFKKQLTVNRRDDTFSLNANGKDIIHGKIINQLMIITCTIPKALITNATNNLWHDRLGHPGVSVLNQLGLQTLQGSFLTCEMYKAHKLPFQDQFEPAISTLDCVHMEFVKFLQKKSDAFKKLQLTKNAMENSQDKKLKKLISDRGGEFLNNNFKKLSEECGFVHIMAPPETPQHNRFAERVNRTILEKACY</sequence>
<evidence type="ECO:0000256" key="19">
    <source>
        <dbReference type="ARBA" id="ARBA00048173"/>
    </source>
</evidence>
<dbReference type="Pfam" id="PF22936">
    <property type="entry name" value="Pol_BBD"/>
    <property type="match status" value="1"/>
</dbReference>
<keyword evidence="16" id="KW-0808">Transferase</keyword>
<keyword evidence="2" id="KW-0815">Transposition</keyword>
<comment type="catalytic activity">
    <reaction evidence="19">
        <text>DNA(n) + a 2'-deoxyribonucleoside 5'-triphosphate = DNA(n+1) + diphosphate</text>
        <dbReference type="Rhea" id="RHEA:22508"/>
        <dbReference type="Rhea" id="RHEA-COMP:17339"/>
        <dbReference type="Rhea" id="RHEA-COMP:17340"/>
        <dbReference type="ChEBI" id="CHEBI:33019"/>
        <dbReference type="ChEBI" id="CHEBI:61560"/>
        <dbReference type="ChEBI" id="CHEBI:173112"/>
        <dbReference type="EC" id="2.7.7.49"/>
    </reaction>
</comment>
<dbReference type="Proteomes" id="UP000765509">
    <property type="component" value="Unassembled WGS sequence"/>
</dbReference>
<evidence type="ECO:0000256" key="4">
    <source>
        <dbReference type="ARBA" id="ARBA00022670"/>
    </source>
</evidence>
<dbReference type="GO" id="GO:0046872">
    <property type="term" value="F:metal ion binding"/>
    <property type="evidence" value="ECO:0007669"/>
    <property type="project" value="UniProtKB-KW"/>
</dbReference>
<evidence type="ECO:0000256" key="5">
    <source>
        <dbReference type="ARBA" id="ARBA00022695"/>
    </source>
</evidence>
<dbReference type="PANTHER" id="PTHR42648">
    <property type="entry name" value="TRANSPOSASE, PUTATIVE-RELATED"/>
    <property type="match status" value="1"/>
</dbReference>
<keyword evidence="5" id="KW-0548">Nucleotidyltransferase</keyword>
<keyword evidence="12" id="KW-0460">Magnesium</keyword>
<keyword evidence="10" id="KW-0378">Hydrolase</keyword>
<comment type="catalytic activity">
    <reaction evidence="20">
        <text>DNA(n) + a 2'-deoxyribonucleoside 5'-triphosphate = DNA(n+1) + diphosphate</text>
        <dbReference type="Rhea" id="RHEA:22508"/>
        <dbReference type="Rhea" id="RHEA-COMP:17339"/>
        <dbReference type="Rhea" id="RHEA-COMP:17340"/>
        <dbReference type="ChEBI" id="CHEBI:33019"/>
        <dbReference type="ChEBI" id="CHEBI:61560"/>
        <dbReference type="ChEBI" id="CHEBI:173112"/>
        <dbReference type="EC" id="2.7.7.7"/>
    </reaction>
</comment>
<dbReference type="OrthoDB" id="7691805at2759"/>
<gene>
    <name evidence="22" type="ORF">O181_065811</name>
</gene>
<keyword evidence="7" id="KW-0479">Metal-binding</keyword>
<evidence type="ECO:0000256" key="2">
    <source>
        <dbReference type="ARBA" id="ARBA00022578"/>
    </source>
</evidence>
<keyword evidence="13" id="KW-0694">RNA-binding</keyword>
<evidence type="ECO:0000256" key="8">
    <source>
        <dbReference type="ARBA" id="ARBA00022741"/>
    </source>
</evidence>
<keyword evidence="11" id="KW-0067">ATP-binding</keyword>
<dbReference type="GO" id="GO:0005524">
    <property type="term" value="F:ATP binding"/>
    <property type="evidence" value="ECO:0007669"/>
    <property type="project" value="UniProtKB-KW"/>
</dbReference>
<keyword evidence="3" id="KW-1188">Viral release from host cell</keyword>
<dbReference type="InterPro" id="IPR039537">
    <property type="entry name" value="Retrotran_Ty1/copia-like"/>
</dbReference>
<dbReference type="InterPro" id="IPR001584">
    <property type="entry name" value="Integrase_cat-core"/>
</dbReference>
<evidence type="ECO:0000256" key="7">
    <source>
        <dbReference type="ARBA" id="ARBA00022723"/>
    </source>
</evidence>
<dbReference type="PROSITE" id="PS50994">
    <property type="entry name" value="INTEGRASE"/>
    <property type="match status" value="1"/>
</dbReference>
<dbReference type="InterPro" id="IPR036397">
    <property type="entry name" value="RNaseH_sf"/>
</dbReference>
<keyword evidence="17" id="KW-0917">Virion maturation</keyword>
<reference evidence="22" key="1">
    <citation type="submission" date="2021-03" db="EMBL/GenBank/DDBJ databases">
        <title>Draft genome sequence of rust myrtle Austropuccinia psidii MF-1, a brazilian biotype.</title>
        <authorList>
            <person name="Quecine M.C."/>
            <person name="Pachon D.M.R."/>
            <person name="Bonatelli M.L."/>
            <person name="Correr F.H."/>
            <person name="Franceschini L.M."/>
            <person name="Leite T.F."/>
            <person name="Margarido G.R.A."/>
            <person name="Almeida C.A."/>
            <person name="Ferrarezi J.A."/>
            <person name="Labate C.A."/>
        </authorList>
    </citation>
    <scope>NUCLEOTIDE SEQUENCE</scope>
    <source>
        <strain evidence="22">MF-1</strain>
    </source>
</reference>
<dbReference type="SUPFAM" id="SSF53098">
    <property type="entry name" value="Ribonuclease H-like"/>
    <property type="match status" value="1"/>
</dbReference>
<keyword evidence="8" id="KW-0547">Nucleotide-binding</keyword>
<evidence type="ECO:0000256" key="1">
    <source>
        <dbReference type="ARBA" id="ARBA00002180"/>
    </source>
</evidence>
<organism evidence="22 23">
    <name type="scientific">Austropuccinia psidii MF-1</name>
    <dbReference type="NCBI Taxonomy" id="1389203"/>
    <lineage>
        <taxon>Eukaryota</taxon>
        <taxon>Fungi</taxon>
        <taxon>Dikarya</taxon>
        <taxon>Basidiomycota</taxon>
        <taxon>Pucciniomycotina</taxon>
        <taxon>Pucciniomycetes</taxon>
        <taxon>Pucciniales</taxon>
        <taxon>Sphaerophragmiaceae</taxon>
        <taxon>Austropuccinia</taxon>
    </lineage>
</organism>
<keyword evidence="16" id="KW-0239">DNA-directed DNA polymerase</keyword>
<proteinExistence type="predicted"/>
<dbReference type="EMBL" id="AVOT02032354">
    <property type="protein sequence ID" value="MBW0526096.1"/>
    <property type="molecule type" value="Genomic_DNA"/>
</dbReference>
<evidence type="ECO:0000256" key="16">
    <source>
        <dbReference type="ARBA" id="ARBA00022932"/>
    </source>
</evidence>
<evidence type="ECO:0000256" key="18">
    <source>
        <dbReference type="ARBA" id="ARBA00023172"/>
    </source>
</evidence>
<dbReference type="AlphaFoldDB" id="A0A9Q3EPP8"/>
<dbReference type="InterPro" id="IPR054722">
    <property type="entry name" value="PolX-like_BBD"/>
</dbReference>
<keyword evidence="14" id="KW-0229">DNA integration</keyword>
<dbReference type="GO" id="GO:0032196">
    <property type="term" value="P:transposition"/>
    <property type="evidence" value="ECO:0007669"/>
    <property type="project" value="UniProtKB-KW"/>
</dbReference>
<dbReference type="GO" id="GO:0006310">
    <property type="term" value="P:DNA recombination"/>
    <property type="evidence" value="ECO:0007669"/>
    <property type="project" value="UniProtKB-KW"/>
</dbReference>
<dbReference type="Gene3D" id="3.30.420.10">
    <property type="entry name" value="Ribonuclease H-like superfamily/Ribonuclease H"/>
    <property type="match status" value="1"/>
</dbReference>
<dbReference type="GO" id="GO:0004519">
    <property type="term" value="F:endonuclease activity"/>
    <property type="evidence" value="ECO:0007669"/>
    <property type="project" value="UniProtKB-KW"/>
</dbReference>
<feature type="domain" description="Integrase catalytic" evidence="21">
    <location>
        <begin position="372"/>
        <end position="526"/>
    </location>
</feature>
<keyword evidence="9" id="KW-0255">Endonuclease</keyword>
<evidence type="ECO:0000256" key="15">
    <source>
        <dbReference type="ARBA" id="ARBA00022918"/>
    </source>
</evidence>
<evidence type="ECO:0000256" key="17">
    <source>
        <dbReference type="ARBA" id="ARBA00023113"/>
    </source>
</evidence>
<dbReference type="GO" id="GO:0015074">
    <property type="term" value="P:DNA integration"/>
    <property type="evidence" value="ECO:0007669"/>
    <property type="project" value="UniProtKB-KW"/>
</dbReference>
<evidence type="ECO:0000256" key="10">
    <source>
        <dbReference type="ARBA" id="ARBA00022801"/>
    </source>
</evidence>
<keyword evidence="6" id="KW-0540">Nuclease</keyword>
<evidence type="ECO:0000256" key="12">
    <source>
        <dbReference type="ARBA" id="ARBA00022842"/>
    </source>
</evidence>
<evidence type="ECO:0000256" key="13">
    <source>
        <dbReference type="ARBA" id="ARBA00022884"/>
    </source>
</evidence>
<keyword evidence="15" id="KW-0695">RNA-directed DNA polymerase</keyword>
<evidence type="ECO:0000313" key="22">
    <source>
        <dbReference type="EMBL" id="MBW0526096.1"/>
    </source>
</evidence>
<evidence type="ECO:0000256" key="11">
    <source>
        <dbReference type="ARBA" id="ARBA00022840"/>
    </source>
</evidence>
<evidence type="ECO:0000313" key="23">
    <source>
        <dbReference type="Proteomes" id="UP000765509"/>
    </source>
</evidence>